<feature type="compositionally biased region" description="Basic and acidic residues" evidence="2">
    <location>
        <begin position="15"/>
        <end position="25"/>
    </location>
</feature>
<feature type="region of interest" description="Disordered" evidence="2">
    <location>
        <begin position="15"/>
        <end position="57"/>
    </location>
</feature>
<sequence length="665" mass="77164">MSDQGLQNLRLEVEEKSKKLEDSKTDFNYSQRVDDAKEVNKDDNKETSQGNVTADHVESKAKEIKLNFKEESDASNIPVKRELLKKLANVCGVTFYSNISTIEFDLEDYVKEILDDATNGSHDIKIREDGQRAGEEITLYDSQNKTMYHTAFSRLTRKEIESMLSLVKKFTPNGKYNKMRILPHSIKQIQDALEKAQSGKGLSPTKTEGKSTNRVNSKNDSEEDSNSFSPYGKWVRNLNKNTDYDVNIKEKYFTKATDSPKIGILEKEQSENDEMQKVKNKQFKLQKQYQEAQRINDMKLKQFMKRQREIRTRNEQDSQVSSLKNQINAAINRSNQNKLKIYKKNSRKKKSIQPNISLPSIKKKPASEVYNAQKELTLNTVKIRSNINKSSSPVGQSLVSEPNVSLIRKKLRSKKRKVKRDLNSQLKYSRNGADSRVNTHNMHTPQSKADKVYSAQKSTENIDPKKISHDILEHRVLRRNYTNQKPTGISTFNSSRVNKNLDQSLNQSSGYRKIKKRNKKRKITQNGPVLLIDDNRSSNRLTSKTRIKIFKTNKDISFSSSKYPKLHNESYDYLLHRRIERETKPSNRWKKRNKCNISIRGIDYDDDFYKVQQRAREVTRKAMQIEGRILENQSEKEKMEQSHEVDTMLLDSLKAKISLLNQLSS</sequence>
<evidence type="ECO:0000256" key="1">
    <source>
        <dbReference type="SAM" id="Coils"/>
    </source>
</evidence>
<evidence type="ECO:0000256" key="2">
    <source>
        <dbReference type="SAM" id="MobiDB-lite"/>
    </source>
</evidence>
<accession>A0AAD2DAT2</accession>
<feature type="compositionally biased region" description="Basic and acidic residues" evidence="2">
    <location>
        <begin position="32"/>
        <end position="46"/>
    </location>
</feature>
<keyword evidence="4" id="KW-1185">Reference proteome</keyword>
<feature type="compositionally biased region" description="Polar residues" evidence="2">
    <location>
        <begin position="436"/>
        <end position="447"/>
    </location>
</feature>
<evidence type="ECO:0000313" key="3">
    <source>
        <dbReference type="EMBL" id="CAI2385671.1"/>
    </source>
</evidence>
<protein>
    <submittedName>
        <fullName evidence="3">Uncharacterized protein</fullName>
    </submittedName>
</protein>
<feature type="compositionally biased region" description="Basic residues" evidence="2">
    <location>
        <begin position="512"/>
        <end position="523"/>
    </location>
</feature>
<evidence type="ECO:0000313" key="4">
    <source>
        <dbReference type="Proteomes" id="UP001295684"/>
    </source>
</evidence>
<comment type="caution">
    <text evidence="3">The sequence shown here is derived from an EMBL/GenBank/DDBJ whole genome shotgun (WGS) entry which is preliminary data.</text>
</comment>
<name>A0AAD2DAT2_EUPCR</name>
<proteinExistence type="predicted"/>
<dbReference type="AlphaFoldDB" id="A0AAD2DAT2"/>
<dbReference type="EMBL" id="CAMPGE010028114">
    <property type="protein sequence ID" value="CAI2385671.1"/>
    <property type="molecule type" value="Genomic_DNA"/>
</dbReference>
<gene>
    <name evidence="3" type="ORF">ECRASSUSDP1_LOCUS27252</name>
</gene>
<feature type="region of interest" description="Disordered" evidence="2">
    <location>
        <begin position="483"/>
        <end position="526"/>
    </location>
</feature>
<feature type="region of interest" description="Disordered" evidence="2">
    <location>
        <begin position="429"/>
        <end position="452"/>
    </location>
</feature>
<feature type="compositionally biased region" description="Polar residues" evidence="2">
    <location>
        <begin position="204"/>
        <end position="215"/>
    </location>
</feature>
<feature type="coiled-coil region" evidence="1">
    <location>
        <begin position="275"/>
        <end position="333"/>
    </location>
</feature>
<keyword evidence="1" id="KW-0175">Coiled coil</keyword>
<organism evidence="3 4">
    <name type="scientific">Euplotes crassus</name>
    <dbReference type="NCBI Taxonomy" id="5936"/>
    <lineage>
        <taxon>Eukaryota</taxon>
        <taxon>Sar</taxon>
        <taxon>Alveolata</taxon>
        <taxon>Ciliophora</taxon>
        <taxon>Intramacronucleata</taxon>
        <taxon>Spirotrichea</taxon>
        <taxon>Hypotrichia</taxon>
        <taxon>Euplotida</taxon>
        <taxon>Euplotidae</taxon>
        <taxon>Moneuplotes</taxon>
    </lineage>
</organism>
<feature type="compositionally biased region" description="Polar residues" evidence="2">
    <location>
        <begin position="483"/>
        <end position="510"/>
    </location>
</feature>
<feature type="region of interest" description="Disordered" evidence="2">
    <location>
        <begin position="192"/>
        <end position="234"/>
    </location>
</feature>
<reference evidence="3" key="1">
    <citation type="submission" date="2023-07" db="EMBL/GenBank/DDBJ databases">
        <authorList>
            <consortium name="AG Swart"/>
            <person name="Singh M."/>
            <person name="Singh A."/>
            <person name="Seah K."/>
            <person name="Emmerich C."/>
        </authorList>
    </citation>
    <scope>NUCLEOTIDE SEQUENCE</scope>
    <source>
        <strain evidence="3">DP1</strain>
    </source>
</reference>
<dbReference type="Proteomes" id="UP001295684">
    <property type="component" value="Unassembled WGS sequence"/>
</dbReference>